<dbReference type="InterPro" id="IPR011990">
    <property type="entry name" value="TPR-like_helical_dom_sf"/>
</dbReference>
<feature type="compositionally biased region" description="Basic and acidic residues" evidence="6">
    <location>
        <begin position="107"/>
        <end position="116"/>
    </location>
</feature>
<dbReference type="Pfam" id="PF13638">
    <property type="entry name" value="PIN_4"/>
    <property type="match status" value="1"/>
</dbReference>
<dbReference type="InterPro" id="IPR045153">
    <property type="entry name" value="Est1/Ebs1-like"/>
</dbReference>
<sequence>MSATKSELESPGGNRKLRPEIQRYVPGKTKISKQEQNQNDENSQKRLLELINQKQKFRNEKLSQQNNGERARSRKNSENVPAKNANSVATNSHAKAMAETNNNEQQKSIERKEPNPKKPNQNKRKNTKKKDSRPQNTQQQDNSDARSDISRASTNISSRGGRNNQNRQNQKSSKFQEFRKISKQREEIQAKQETREARAKNDNPPRNNRNRHEPTNRRDTDTRTKSETSRGSNKESNIRNRQENNRSNNQKQQKPRGKAEDRRKVEKEKTPPPAERKEASPEIKSPEKALVSTPQKTADWGDLMNEEDEGFSFEPPGVSRRDSWATLENSSSRDADTAPRPSGSARQRPQKIKEEDDSSSSKRANGISVIRINPSQMSRVRKESEKYNASDSDGYSTTGNPGSVYGNRARAPPNGARMVKSRPRGGGRGGYDPDYDRNINRYRGRNDDNFRDQDRVVEMVNNDTRRRTKESDMKYNLENAICNFKQAYESARFLKTSIPEKKRALDIFTQLVTFHPVFTFSEKVFDLVWKGIFYREVEIFRKKLENSNDQEETSRTTADFVECLLMGVDFYDDLVRSCEEKFQFSVKYHENHGIKVARAKQVKVCLYLCQQFFIHMGDLSRYIEQLDRSALPRLSRKMPNSREFYTTAKNLDPRHAKPHYQLGVLSTEQQRHFEAIIHYIRAASVDKGGGSGTAMSLNKEFEMARREAVSFLARKEHQKELAKTLDNREIWFIKRKLPNMSKEQLNKRFKLTFLAALGRIFTGIDVAMVKDFLEQAYSDLDSLISMTKNGERPYIPAGFLVELSIAAVFGIQQSIERKQNEKDALMMFFGLLALLCRRLKNKLKSLMKTCPDGDIYIIGDGMCRLLAFDEIQNRTTHVYPNPGRTINEIKQRVEQLSITTGPTVPICILHVGSEDSSTAHQTKPVEEIVTNFRELVSVVKSTFPNAAIYFSEIFPRWDQDSSRSEKLNNEMYRIAPELGIKFLRNKENFNRKELFVFKEKELTVLSDKGKKLFSSELTKCIEKELSSHNDFGRALENDQVSALLPAMRILTEYLATHHQHSMFASQRIQNLESVGSCGAIFSELANLICHKELPVHVSSTTRSNHQDTVNCIETVDLQGFKPLKNSEIGRDWFGAKSNRLFENTVRMTVISKALDAHAKEENRAFRVHRGQFLPTETDKNSPNATDDRYLVKYVVPDTNCWIEKSDKLSKLFNLEDLHLEVLVSLCVKAELEGLTKSEKPKVAKQAEKSLDLIESERLRSLTSKGVILAAGKSYAEQHQNNIRNDDIIKNSVKLAKNSVLLTDDKNLMLKSRSEKVPVMMVHQFLDWSSNC</sequence>
<feature type="compositionally biased region" description="Low complexity" evidence="6">
    <location>
        <begin position="157"/>
        <end position="173"/>
    </location>
</feature>
<evidence type="ECO:0000256" key="4">
    <source>
        <dbReference type="ARBA" id="ARBA00023161"/>
    </source>
</evidence>
<feature type="compositionally biased region" description="Basic and acidic residues" evidence="6">
    <location>
        <begin position="257"/>
        <end position="287"/>
    </location>
</feature>
<accession>A0ABN7S877</accession>
<dbReference type="Proteomes" id="UP001158576">
    <property type="component" value="Chromosome XSR"/>
</dbReference>
<feature type="compositionally biased region" description="Basic and acidic residues" evidence="6">
    <location>
        <begin position="434"/>
        <end position="448"/>
    </location>
</feature>
<dbReference type="PANTHER" id="PTHR15696">
    <property type="entry name" value="SMG-7 SUPPRESSOR WITH MORPHOLOGICAL EFFECT ON GENITALIA PROTEIN 7"/>
    <property type="match status" value="1"/>
</dbReference>
<evidence type="ECO:0000256" key="1">
    <source>
        <dbReference type="ARBA" id="ARBA00004123"/>
    </source>
</evidence>
<dbReference type="Pfam" id="PF10374">
    <property type="entry name" value="EST1"/>
    <property type="match status" value="1"/>
</dbReference>
<dbReference type="InterPro" id="IPR018834">
    <property type="entry name" value="DNA/RNA-bd_Est1-type"/>
</dbReference>
<dbReference type="SMART" id="SM00670">
    <property type="entry name" value="PINc"/>
    <property type="match status" value="1"/>
</dbReference>
<protein>
    <submittedName>
        <fullName evidence="8">Oidioi.mRNA.OKI2018_I69.XSR.g13891.t1.cds</fullName>
    </submittedName>
</protein>
<dbReference type="Gene3D" id="3.40.50.1110">
    <property type="entry name" value="SGNH hydrolase"/>
    <property type="match status" value="1"/>
</dbReference>
<dbReference type="InterPro" id="IPR002716">
    <property type="entry name" value="PIN_dom"/>
</dbReference>
<name>A0ABN7S877_OIKDI</name>
<keyword evidence="3" id="KW-0963">Cytoplasm</keyword>
<dbReference type="SUPFAM" id="SSF88723">
    <property type="entry name" value="PIN domain-like"/>
    <property type="match status" value="1"/>
</dbReference>
<feature type="compositionally biased region" description="Basic residues" evidence="6">
    <location>
        <begin position="120"/>
        <end position="131"/>
    </location>
</feature>
<feature type="compositionally biased region" description="Basic and acidic residues" evidence="6">
    <location>
        <begin position="210"/>
        <end position="244"/>
    </location>
</feature>
<reference evidence="8 9" key="1">
    <citation type="submission" date="2021-04" db="EMBL/GenBank/DDBJ databases">
        <authorList>
            <person name="Bliznina A."/>
        </authorList>
    </citation>
    <scope>NUCLEOTIDE SEQUENCE [LARGE SCALE GENOMIC DNA]</scope>
</reference>
<feature type="region of interest" description="Disordered" evidence="6">
    <location>
        <begin position="1"/>
        <end position="448"/>
    </location>
</feature>
<feature type="compositionally biased region" description="Polar residues" evidence="6">
    <location>
        <begin position="389"/>
        <end position="401"/>
    </location>
</feature>
<proteinExistence type="predicted"/>
<evidence type="ECO:0000259" key="7">
    <source>
        <dbReference type="SMART" id="SM00670"/>
    </source>
</evidence>
<evidence type="ECO:0000256" key="5">
    <source>
        <dbReference type="ARBA" id="ARBA00023242"/>
    </source>
</evidence>
<evidence type="ECO:0000256" key="2">
    <source>
        <dbReference type="ARBA" id="ARBA00004496"/>
    </source>
</evidence>
<evidence type="ECO:0000313" key="9">
    <source>
        <dbReference type="Proteomes" id="UP001158576"/>
    </source>
</evidence>
<dbReference type="Pfam" id="PF10373">
    <property type="entry name" value="EST1_DNA_bind"/>
    <property type="match status" value="1"/>
</dbReference>
<dbReference type="SUPFAM" id="SSF48452">
    <property type="entry name" value="TPR-like"/>
    <property type="match status" value="1"/>
</dbReference>
<dbReference type="SUPFAM" id="SSF52266">
    <property type="entry name" value="SGNH hydrolase"/>
    <property type="match status" value="1"/>
</dbReference>
<evidence type="ECO:0000256" key="6">
    <source>
        <dbReference type="SAM" id="MobiDB-lite"/>
    </source>
</evidence>
<dbReference type="InterPro" id="IPR019458">
    <property type="entry name" value="Est1-like_N"/>
</dbReference>
<evidence type="ECO:0000313" key="8">
    <source>
        <dbReference type="EMBL" id="CAG5094821.1"/>
    </source>
</evidence>
<dbReference type="Gene3D" id="1.25.40.10">
    <property type="entry name" value="Tetratricopeptide repeat domain"/>
    <property type="match status" value="1"/>
</dbReference>
<gene>
    <name evidence="8" type="ORF">OKIOD_LOCUS5449</name>
</gene>
<keyword evidence="5" id="KW-0539">Nucleus</keyword>
<keyword evidence="4" id="KW-0866">Nonsense-mediated mRNA decay</keyword>
<feature type="domain" description="PIN" evidence="7">
    <location>
        <begin position="1192"/>
        <end position="1309"/>
    </location>
</feature>
<feature type="compositionally biased region" description="Basic and acidic residues" evidence="6">
    <location>
        <begin position="174"/>
        <end position="203"/>
    </location>
</feature>
<feature type="compositionally biased region" description="Polar residues" evidence="6">
    <location>
        <begin position="84"/>
        <end position="106"/>
    </location>
</feature>
<comment type="subcellular location">
    <subcellularLocation>
        <location evidence="2">Cytoplasm</location>
    </subcellularLocation>
    <subcellularLocation>
        <location evidence="1">Nucleus</location>
    </subcellularLocation>
</comment>
<dbReference type="Gene3D" id="3.40.50.1010">
    <property type="entry name" value="5'-nuclease"/>
    <property type="match status" value="1"/>
</dbReference>
<keyword evidence="9" id="KW-1185">Reference proteome</keyword>
<dbReference type="InterPro" id="IPR029060">
    <property type="entry name" value="PIN-like_dom_sf"/>
</dbReference>
<dbReference type="EMBL" id="OU015569">
    <property type="protein sequence ID" value="CAG5094821.1"/>
    <property type="molecule type" value="Genomic_DNA"/>
</dbReference>
<organism evidence="8 9">
    <name type="scientific">Oikopleura dioica</name>
    <name type="common">Tunicate</name>
    <dbReference type="NCBI Taxonomy" id="34765"/>
    <lineage>
        <taxon>Eukaryota</taxon>
        <taxon>Metazoa</taxon>
        <taxon>Chordata</taxon>
        <taxon>Tunicata</taxon>
        <taxon>Appendicularia</taxon>
        <taxon>Copelata</taxon>
        <taxon>Oikopleuridae</taxon>
        <taxon>Oikopleura</taxon>
    </lineage>
</organism>
<dbReference type="InterPro" id="IPR036514">
    <property type="entry name" value="SGNH_hydro_sf"/>
</dbReference>
<evidence type="ECO:0000256" key="3">
    <source>
        <dbReference type="ARBA" id="ARBA00022490"/>
    </source>
</evidence>
<dbReference type="PANTHER" id="PTHR15696:SF0">
    <property type="entry name" value="TELOMERASE-BINDING PROTEIN EST1A"/>
    <property type="match status" value="1"/>
</dbReference>